<reference evidence="1 2" key="2">
    <citation type="journal article" date="2022" name="Mar. Drugs">
        <title>Bioassay-Guided Fractionation Leads to the Detection of Cholic Acid Generated by the Rare Thalassomonas sp.</title>
        <authorList>
            <person name="Pheiffer F."/>
            <person name="Schneider Y.K."/>
            <person name="Hansen E.H."/>
            <person name="Andersen J.H."/>
            <person name="Isaksson J."/>
            <person name="Busche T."/>
            <person name="R C."/>
            <person name="Kalinowski J."/>
            <person name="Zyl L.V."/>
            <person name="Trindade M."/>
        </authorList>
    </citation>
    <scope>NUCLEOTIDE SEQUENCE [LARGE SCALE GENOMIC DNA]</scope>
    <source>
        <strain evidence="1 2">XOM25</strain>
    </source>
</reference>
<gene>
    <name evidence="1" type="ORF">SG34_032370</name>
</gene>
<dbReference type="RefSeq" id="WP_044840638.1">
    <property type="nucleotide sequence ID" value="NZ_CP059734.1"/>
</dbReference>
<dbReference type="InterPro" id="IPR012671">
    <property type="entry name" value="T3SS_PscE/YscE"/>
</dbReference>
<proteinExistence type="predicted"/>
<evidence type="ECO:0000313" key="1">
    <source>
        <dbReference type="EMBL" id="WDE08617.1"/>
    </source>
</evidence>
<dbReference type="Gene3D" id="1.20.5.420">
    <property type="entry name" value="Immunoglobulin FC, subunit C"/>
    <property type="match status" value="1"/>
</dbReference>
<evidence type="ECO:0000313" key="2">
    <source>
        <dbReference type="Proteomes" id="UP000032352"/>
    </source>
</evidence>
<dbReference type="EMBL" id="CP059734">
    <property type="protein sequence ID" value="WDE08617.1"/>
    <property type="molecule type" value="Genomic_DNA"/>
</dbReference>
<accession>A0AAE9Z9A7</accession>
<dbReference type="Pfam" id="PF08988">
    <property type="entry name" value="T3SS_needle_E"/>
    <property type="match status" value="1"/>
</dbReference>
<dbReference type="Proteomes" id="UP000032352">
    <property type="component" value="Chromosome pTvir"/>
</dbReference>
<reference evidence="1 2" key="1">
    <citation type="journal article" date="2015" name="Genome Announc.">
        <title>Draft Genome Sequences of Marine Isolates of Thalassomonas viridans and Thalassomonas actiniarum.</title>
        <authorList>
            <person name="Olonade I."/>
            <person name="van Zyl L.J."/>
            <person name="Trindade M."/>
        </authorList>
    </citation>
    <scope>NUCLEOTIDE SEQUENCE [LARGE SCALE GENOMIC DNA]</scope>
    <source>
        <strain evidence="1 2">XOM25</strain>
    </source>
</reference>
<sequence>MNSFFMTNLEEALAGDDRDVFIKDLQAAFEQEINCFKAALRRPSTMEEFDQNNASLEVFSNSLSVLEAITK</sequence>
<dbReference type="AlphaFoldDB" id="A0AAE9Z9A7"/>
<protein>
    <submittedName>
        <fullName evidence="1">Uncharacterized protein</fullName>
    </submittedName>
</protein>
<name>A0AAE9Z9A7_9GAMM</name>
<organism evidence="1 2">
    <name type="scientific">Thalassomonas viridans</name>
    <dbReference type="NCBI Taxonomy" id="137584"/>
    <lineage>
        <taxon>Bacteria</taxon>
        <taxon>Pseudomonadati</taxon>
        <taxon>Pseudomonadota</taxon>
        <taxon>Gammaproteobacteria</taxon>
        <taxon>Alteromonadales</taxon>
        <taxon>Colwelliaceae</taxon>
        <taxon>Thalassomonas</taxon>
    </lineage>
</organism>
<keyword evidence="2" id="KW-1185">Reference proteome</keyword>
<dbReference type="KEGG" id="tvd:SG34_032370"/>